<feature type="transmembrane region" description="Helical" evidence="1">
    <location>
        <begin position="136"/>
        <end position="154"/>
    </location>
</feature>
<feature type="transmembrane region" description="Helical" evidence="1">
    <location>
        <begin position="368"/>
        <end position="387"/>
    </location>
</feature>
<keyword evidence="1" id="KW-0812">Transmembrane</keyword>
<comment type="caution">
    <text evidence="3">The sequence shown here is derived from an EMBL/GenBank/DDBJ whole genome shotgun (WGS) entry which is preliminary data.</text>
</comment>
<gene>
    <name evidence="3" type="ORF">EGH23_17305</name>
</gene>
<feature type="transmembrane region" description="Helical" evidence="1">
    <location>
        <begin position="12"/>
        <end position="44"/>
    </location>
</feature>
<keyword evidence="1" id="KW-0472">Membrane</keyword>
<dbReference type="EMBL" id="RKLT01000009">
    <property type="protein sequence ID" value="MBX0296637.1"/>
    <property type="molecule type" value="Genomic_DNA"/>
</dbReference>
<evidence type="ECO:0000313" key="4">
    <source>
        <dbReference type="Proteomes" id="UP001430455"/>
    </source>
</evidence>
<keyword evidence="3" id="KW-0808">Transferase</keyword>
<dbReference type="Proteomes" id="UP001430455">
    <property type="component" value="Unassembled WGS sequence"/>
</dbReference>
<dbReference type="AlphaFoldDB" id="A0AAW4PHF1"/>
<evidence type="ECO:0000313" key="3">
    <source>
        <dbReference type="EMBL" id="MBX0296637.1"/>
    </source>
</evidence>
<keyword evidence="4" id="KW-1185">Reference proteome</keyword>
<keyword evidence="3" id="KW-0328">Glycosyltransferase</keyword>
<dbReference type="RefSeq" id="WP_220581230.1">
    <property type="nucleotide sequence ID" value="NZ_RKLT01000009.1"/>
</dbReference>
<evidence type="ECO:0000256" key="1">
    <source>
        <dbReference type="SAM" id="Phobius"/>
    </source>
</evidence>
<protein>
    <submittedName>
        <fullName evidence="3">Glycosyltransferase family 39 protein</fullName>
        <ecNumber evidence="3">2.4.-.-</ecNumber>
    </submittedName>
</protein>
<feature type="transmembrane region" description="Helical" evidence="1">
    <location>
        <begin position="166"/>
        <end position="186"/>
    </location>
</feature>
<reference evidence="3 4" key="1">
    <citation type="submission" date="2021-06" db="EMBL/GenBank/DDBJ databases">
        <title>Halomicroarcula sp. a new haloarchaeum isolated from saline soil.</title>
        <authorList>
            <person name="Duran-Viseras A."/>
            <person name="Sanchez-Porro C."/>
            <person name="Ventosa A."/>
        </authorList>
    </citation>
    <scope>NUCLEOTIDE SEQUENCE [LARGE SCALE GENOMIC DNA]</scope>
    <source>
        <strain evidence="3 4">F27</strain>
    </source>
</reference>
<dbReference type="EC" id="2.4.-.-" evidence="3"/>
<proteinExistence type="predicted"/>
<feature type="transmembrane region" description="Helical" evidence="1">
    <location>
        <begin position="253"/>
        <end position="273"/>
    </location>
</feature>
<dbReference type="Pfam" id="PF13231">
    <property type="entry name" value="PMT_2"/>
    <property type="match status" value="1"/>
</dbReference>
<name>A0AAW4PHF1_9EURY</name>
<feature type="transmembrane region" description="Helical" evidence="1">
    <location>
        <begin position="399"/>
        <end position="418"/>
    </location>
</feature>
<feature type="domain" description="Glycosyltransferase RgtA/B/C/D-like" evidence="2">
    <location>
        <begin position="119"/>
        <end position="263"/>
    </location>
</feature>
<dbReference type="GO" id="GO:0016757">
    <property type="term" value="F:glycosyltransferase activity"/>
    <property type="evidence" value="ECO:0007669"/>
    <property type="project" value="UniProtKB-KW"/>
</dbReference>
<evidence type="ECO:0000259" key="2">
    <source>
        <dbReference type="Pfam" id="PF13231"/>
    </source>
</evidence>
<feature type="transmembrane region" description="Helical" evidence="1">
    <location>
        <begin position="334"/>
        <end position="356"/>
    </location>
</feature>
<keyword evidence="1" id="KW-1133">Transmembrane helix</keyword>
<feature type="transmembrane region" description="Helical" evidence="1">
    <location>
        <begin position="206"/>
        <end position="228"/>
    </location>
</feature>
<feature type="transmembrane region" description="Helical" evidence="1">
    <location>
        <begin position="56"/>
        <end position="74"/>
    </location>
</feature>
<organism evidence="3 4">
    <name type="scientific">Haloarcula nitratireducens</name>
    <dbReference type="NCBI Taxonomy" id="2487749"/>
    <lineage>
        <taxon>Archaea</taxon>
        <taxon>Methanobacteriati</taxon>
        <taxon>Methanobacteriota</taxon>
        <taxon>Stenosarchaea group</taxon>
        <taxon>Halobacteria</taxon>
        <taxon>Halobacteriales</taxon>
        <taxon>Haloarculaceae</taxon>
        <taxon>Haloarcula</taxon>
    </lineage>
</organism>
<accession>A0AAW4PHF1</accession>
<dbReference type="InterPro" id="IPR038731">
    <property type="entry name" value="RgtA/B/C-like"/>
</dbReference>
<sequence length="422" mass="46651">MLKNSSRHYSPLNVPVFVFISAVFGILTLLPPIVTVVVLTLLTIVAGYLALHFDNYVASIFSVAYLLRLFVILVDSKIGLLPSPPIATGHNQHAIQLVSAWTSGQFLGVLSSLTPMRIFIAHILSPFYILIGKSPISGRIGIATISLLIGYIIFKLAREVVDRRTSMLAAAIVLLWPTIFYRSIVIQREVVVTVVLLTALWAASRMINEITVSSVILVILCTLAMVVLRKENLVLIAAMVGVVSLIKSRDKPYYLAGFALLAIPFTAFFILNFNDFTGYGTALTPQALDAFAYGRAHGSATYLIGLHYNTWLDVILYAPVKILYFLYSPFPWQIRGMTGVLAGGSAIMLFVATLFLRRGIATLKNRPYYLTLLLSYLVLGITTYAIVEMNYGAAVRRRIQFVPILILIGVVGLSNVRFNVRW</sequence>